<accession>A0ABY0V6E5</accession>
<evidence type="ECO:0000256" key="1">
    <source>
        <dbReference type="ARBA" id="ARBA00022723"/>
    </source>
</evidence>
<reference evidence="3 4" key="1">
    <citation type="submission" date="2016-10" db="EMBL/GenBank/DDBJ databases">
        <authorList>
            <person name="Varghese N."/>
            <person name="Submissions S."/>
        </authorList>
    </citation>
    <scope>NUCLEOTIDE SEQUENCE [LARGE SCALE GENOMIC DNA]</scope>
    <source>
        <strain evidence="3 4">DSM 9169</strain>
    </source>
</reference>
<dbReference type="SUPFAM" id="SSF56529">
    <property type="entry name" value="FAH"/>
    <property type="match status" value="1"/>
</dbReference>
<dbReference type="PANTHER" id="PTHR11820:SF7">
    <property type="entry name" value="ACYLPYRUVASE FAHD1, MITOCHONDRIAL"/>
    <property type="match status" value="1"/>
</dbReference>
<keyword evidence="4" id="KW-1185">Reference proteome</keyword>
<dbReference type="PANTHER" id="PTHR11820">
    <property type="entry name" value="ACYLPYRUVASE"/>
    <property type="match status" value="1"/>
</dbReference>
<evidence type="ECO:0000259" key="2">
    <source>
        <dbReference type="Pfam" id="PF01557"/>
    </source>
</evidence>
<sequence>MRIAHYIDPNFHSPAWGILNGNCTTITRLAGAPFEGELTPPLQATNYDVTSVHLLAPTEVATAKVVAVGKNYADHIQEMGGEAPQEPLLFFKPSTAIIGPGETIKYPSWSSNVHYEGELAVIIGSTCSQVAPQDVPAHILGFTCANDVTARDKQRSDGQWTRAKGFDTSCPLGPWILIPQADDEFSVGDAHLRTVLRDTVVQDVSTSFMIRPVYDLISFISQSITLKAGDVVLTGTPAGVGELQRGDTISVEIDGIGTLTNPIA</sequence>
<dbReference type="InterPro" id="IPR036663">
    <property type="entry name" value="Fumarylacetoacetase_C_sf"/>
</dbReference>
<dbReference type="InterPro" id="IPR011234">
    <property type="entry name" value="Fumarylacetoacetase-like_C"/>
</dbReference>
<dbReference type="EMBL" id="LT629792">
    <property type="protein sequence ID" value="SDT89223.1"/>
    <property type="molecule type" value="Genomic_DNA"/>
</dbReference>
<dbReference type="Pfam" id="PF01557">
    <property type="entry name" value="FAA_hydrolase"/>
    <property type="match status" value="1"/>
</dbReference>
<proteinExistence type="predicted"/>
<protein>
    <submittedName>
        <fullName evidence="3">2-keto-4-pentenoate hydratase/2-oxohepta-3-ene-1,7-dioic acid hydratase (Catechol pathway)</fullName>
    </submittedName>
</protein>
<keyword evidence="1" id="KW-0479">Metal-binding</keyword>
<evidence type="ECO:0000313" key="4">
    <source>
        <dbReference type="Proteomes" id="UP000198976"/>
    </source>
</evidence>
<gene>
    <name evidence="3" type="ORF">SAMN04489714_0623</name>
</gene>
<feature type="domain" description="Fumarylacetoacetase-like C-terminal" evidence="2">
    <location>
        <begin position="64"/>
        <end position="263"/>
    </location>
</feature>
<dbReference type="RefSeq" id="WP_092648372.1">
    <property type="nucleotide sequence ID" value="NZ_LT629792.1"/>
</dbReference>
<organism evidence="3 4">
    <name type="scientific">Schaalia radingae</name>
    <dbReference type="NCBI Taxonomy" id="131110"/>
    <lineage>
        <taxon>Bacteria</taxon>
        <taxon>Bacillati</taxon>
        <taxon>Actinomycetota</taxon>
        <taxon>Actinomycetes</taxon>
        <taxon>Actinomycetales</taxon>
        <taxon>Actinomycetaceae</taxon>
        <taxon>Schaalia</taxon>
    </lineage>
</organism>
<evidence type="ECO:0000313" key="3">
    <source>
        <dbReference type="EMBL" id="SDT89223.1"/>
    </source>
</evidence>
<name>A0ABY0V6E5_9ACTO</name>
<dbReference type="Proteomes" id="UP000198976">
    <property type="component" value="Chromosome I"/>
</dbReference>
<dbReference type="Gene3D" id="3.90.850.10">
    <property type="entry name" value="Fumarylacetoacetase-like, C-terminal domain"/>
    <property type="match status" value="1"/>
</dbReference>